<dbReference type="RefSeq" id="WP_150496754.1">
    <property type="nucleotide sequence ID" value="NZ_BMFA01000011.1"/>
</dbReference>
<dbReference type="Proteomes" id="UP000605148">
    <property type="component" value="Unassembled WGS sequence"/>
</dbReference>
<dbReference type="EMBL" id="BMFA01000011">
    <property type="protein sequence ID" value="GGB58936.1"/>
    <property type="molecule type" value="Genomic_DNA"/>
</dbReference>
<gene>
    <name evidence="1" type="ORF">GCM10011316_33730</name>
</gene>
<keyword evidence="2" id="KW-1185">Reference proteome</keyword>
<reference evidence="1" key="1">
    <citation type="journal article" date="2014" name="Int. J. Syst. Evol. Microbiol.">
        <title>Complete genome sequence of Corynebacterium casei LMG S-19264T (=DSM 44701T), isolated from a smear-ripened cheese.</title>
        <authorList>
            <consortium name="US DOE Joint Genome Institute (JGI-PGF)"/>
            <person name="Walter F."/>
            <person name="Albersmeier A."/>
            <person name="Kalinowski J."/>
            <person name="Ruckert C."/>
        </authorList>
    </citation>
    <scope>NUCLEOTIDE SEQUENCE</scope>
    <source>
        <strain evidence="1">CGMCC 1.12426</strain>
    </source>
</reference>
<sequence>MEKTQTIGGLEASGGRLGLLCRACSRFRYMNSRRYKPDEIVREIAKTLTCARCSSETVETFAVQRDEKTGFWPAEHG</sequence>
<name>A0A916X1S3_9HYPH</name>
<proteinExistence type="predicted"/>
<protein>
    <submittedName>
        <fullName evidence="1">Uncharacterized protein</fullName>
    </submittedName>
</protein>
<comment type="caution">
    <text evidence="1">The sequence shown here is derived from an EMBL/GenBank/DDBJ whole genome shotgun (WGS) entry which is preliminary data.</text>
</comment>
<accession>A0A916X1S3</accession>
<reference evidence="1" key="2">
    <citation type="submission" date="2020-09" db="EMBL/GenBank/DDBJ databases">
        <authorList>
            <person name="Sun Q."/>
            <person name="Zhou Y."/>
        </authorList>
    </citation>
    <scope>NUCLEOTIDE SEQUENCE</scope>
    <source>
        <strain evidence="1">CGMCC 1.12426</strain>
    </source>
</reference>
<dbReference type="OrthoDB" id="8453576at2"/>
<evidence type="ECO:0000313" key="1">
    <source>
        <dbReference type="EMBL" id="GGB58936.1"/>
    </source>
</evidence>
<dbReference type="AlphaFoldDB" id="A0A916X1S3"/>
<evidence type="ECO:0000313" key="2">
    <source>
        <dbReference type="Proteomes" id="UP000605148"/>
    </source>
</evidence>
<organism evidence="1 2">
    <name type="scientific">Roseibium aquae</name>
    <dbReference type="NCBI Taxonomy" id="1323746"/>
    <lineage>
        <taxon>Bacteria</taxon>
        <taxon>Pseudomonadati</taxon>
        <taxon>Pseudomonadota</taxon>
        <taxon>Alphaproteobacteria</taxon>
        <taxon>Hyphomicrobiales</taxon>
        <taxon>Stappiaceae</taxon>
        <taxon>Roseibium</taxon>
    </lineage>
</organism>